<dbReference type="Gene3D" id="3.40.50.1980">
    <property type="entry name" value="Nitrogenase molybdenum iron protein domain"/>
    <property type="match status" value="2"/>
</dbReference>
<evidence type="ECO:0000313" key="3">
    <source>
        <dbReference type="EMBL" id="RIH87335.1"/>
    </source>
</evidence>
<evidence type="ECO:0000256" key="1">
    <source>
        <dbReference type="ARBA" id="ARBA00022729"/>
    </source>
</evidence>
<dbReference type="SUPFAM" id="SSF53807">
    <property type="entry name" value="Helical backbone' metal receptor"/>
    <property type="match status" value="1"/>
</dbReference>
<evidence type="ECO:0000313" key="4">
    <source>
        <dbReference type="Proteomes" id="UP000265715"/>
    </source>
</evidence>
<keyword evidence="1" id="KW-0732">Signal</keyword>
<dbReference type="PANTHER" id="PTHR30535">
    <property type="entry name" value="VITAMIN B12-BINDING PROTEIN"/>
    <property type="match status" value="1"/>
</dbReference>
<dbReference type="RefSeq" id="WP_119314373.1">
    <property type="nucleotide sequence ID" value="NZ_QXDL01000036.1"/>
</dbReference>
<dbReference type="Pfam" id="PF01497">
    <property type="entry name" value="Peripla_BP_2"/>
    <property type="match status" value="1"/>
</dbReference>
<feature type="domain" description="Fe/B12 periplasmic-binding" evidence="2">
    <location>
        <begin position="19"/>
        <end position="264"/>
    </location>
</feature>
<sequence length="264" mass="28893">MKLVHDWLGPVELPDSARRIVSLAPNATETLFALGLGERVVGRSAFCYRPAATLALPVVSSYTRVRWELLRGLEPDLVLVSTGVQRGLLEELRQGGVPVFPVPLPQSPYGILENTVLLGELLGVGEVASRLCARLAEQYAQLAGILPPLRVYLEFDLGGPVTVGRGSYVGEALRHLGLVNVFAGHPQSYFTPDLEAVPALRPDLVIYEPKPHRSRAEERAAALLGTRGWGYPLVVTGGDELAHYGPLFFDYLAQLERRLERLDL</sequence>
<gene>
    <name evidence="3" type="primary">hmuT_1</name>
    <name evidence="3" type="ORF">Mterra_01203</name>
</gene>
<dbReference type="AlphaFoldDB" id="A0A399EUN2"/>
<keyword evidence="4" id="KW-1185">Reference proteome</keyword>
<dbReference type="InterPro" id="IPR050902">
    <property type="entry name" value="ABC_Transporter_SBP"/>
</dbReference>
<reference evidence="3 4" key="1">
    <citation type="submission" date="2018-08" db="EMBL/GenBank/DDBJ databases">
        <title>Meiothermus terrae DSM 26712 genome sequencing project.</title>
        <authorList>
            <person name="Da Costa M.S."/>
            <person name="Albuquerque L."/>
            <person name="Raposo P."/>
            <person name="Froufe H.J.C."/>
            <person name="Barroso C.S."/>
            <person name="Egas C."/>
        </authorList>
    </citation>
    <scope>NUCLEOTIDE SEQUENCE [LARGE SCALE GENOMIC DNA]</scope>
    <source>
        <strain evidence="3 4">DSM 26712</strain>
    </source>
</reference>
<proteinExistence type="predicted"/>
<organism evidence="3 4">
    <name type="scientific">Calidithermus terrae</name>
    <dbReference type="NCBI Taxonomy" id="1408545"/>
    <lineage>
        <taxon>Bacteria</taxon>
        <taxon>Thermotogati</taxon>
        <taxon>Deinococcota</taxon>
        <taxon>Deinococci</taxon>
        <taxon>Thermales</taxon>
        <taxon>Thermaceae</taxon>
        <taxon>Calidithermus</taxon>
    </lineage>
</organism>
<name>A0A399EUN2_9DEIN</name>
<evidence type="ECO:0000259" key="2">
    <source>
        <dbReference type="PROSITE" id="PS50983"/>
    </source>
</evidence>
<accession>A0A399EUN2</accession>
<comment type="caution">
    <text evidence="3">The sequence shown here is derived from an EMBL/GenBank/DDBJ whole genome shotgun (WGS) entry which is preliminary data.</text>
</comment>
<dbReference type="InterPro" id="IPR002491">
    <property type="entry name" value="ABC_transptr_periplasmic_BD"/>
</dbReference>
<dbReference type="InterPro" id="IPR054828">
    <property type="entry name" value="Vit_B12_bind_prot"/>
</dbReference>
<dbReference type="OrthoDB" id="9816357at2"/>
<dbReference type="PROSITE" id="PS50983">
    <property type="entry name" value="FE_B12_PBP"/>
    <property type="match status" value="1"/>
</dbReference>
<dbReference type="Proteomes" id="UP000265715">
    <property type="component" value="Unassembled WGS sequence"/>
</dbReference>
<protein>
    <submittedName>
        <fullName evidence="3">Hemin-binding periplasmic protein HmuT</fullName>
    </submittedName>
</protein>
<dbReference type="PANTHER" id="PTHR30535:SF34">
    <property type="entry name" value="MOLYBDATE-BINDING PROTEIN MOLA"/>
    <property type="match status" value="1"/>
</dbReference>
<dbReference type="NCBIfam" id="NF038402">
    <property type="entry name" value="TroA_like"/>
    <property type="match status" value="1"/>
</dbReference>
<dbReference type="EMBL" id="QXDL01000036">
    <property type="protein sequence ID" value="RIH87335.1"/>
    <property type="molecule type" value="Genomic_DNA"/>
</dbReference>